<comment type="caution">
    <text evidence="4">The sequence shown here is derived from an EMBL/GenBank/DDBJ whole genome shotgun (WGS) entry which is preliminary data.</text>
</comment>
<dbReference type="Gene3D" id="3.30.360.10">
    <property type="entry name" value="Dihydrodipicolinate Reductase, domain 2"/>
    <property type="match status" value="1"/>
</dbReference>
<evidence type="ECO:0000259" key="3">
    <source>
        <dbReference type="Pfam" id="PF22725"/>
    </source>
</evidence>
<evidence type="ECO:0000259" key="2">
    <source>
        <dbReference type="Pfam" id="PF01408"/>
    </source>
</evidence>
<feature type="domain" description="Gfo/Idh/MocA-like oxidoreductase N-terminal" evidence="2">
    <location>
        <begin position="21"/>
        <end position="120"/>
    </location>
</feature>
<dbReference type="InterPro" id="IPR055170">
    <property type="entry name" value="GFO_IDH_MocA-like_dom"/>
</dbReference>
<dbReference type="RefSeq" id="WP_028599879.1">
    <property type="nucleotide sequence ID" value="NZ_BIMM01000007.1"/>
</dbReference>
<dbReference type="GO" id="GO:0000166">
    <property type="term" value="F:nucleotide binding"/>
    <property type="evidence" value="ECO:0007669"/>
    <property type="project" value="InterPro"/>
</dbReference>
<dbReference type="SUPFAM" id="SSF51735">
    <property type="entry name" value="NAD(P)-binding Rossmann-fold domains"/>
    <property type="match status" value="1"/>
</dbReference>
<keyword evidence="5" id="KW-1185">Reference proteome</keyword>
<dbReference type="Pfam" id="PF22725">
    <property type="entry name" value="GFO_IDH_MocA_C3"/>
    <property type="match status" value="1"/>
</dbReference>
<dbReference type="AlphaFoldDB" id="A0A2N5N5A2"/>
<reference evidence="4 5" key="1">
    <citation type="submission" date="2017-05" db="EMBL/GenBank/DDBJ databases">
        <title>Functional genome analysis of Paenibacillus pasadenensis strain R16: insights on endophytic life style and antifungal activity.</title>
        <authorList>
            <person name="Passera A."/>
            <person name="Marcolungo L."/>
            <person name="Casati P."/>
            <person name="Brasca M."/>
            <person name="Quaglino F."/>
            <person name="Delledonne M."/>
        </authorList>
    </citation>
    <scope>NUCLEOTIDE SEQUENCE [LARGE SCALE GENOMIC DNA]</scope>
    <source>
        <strain evidence="4 5">R16</strain>
    </source>
</reference>
<evidence type="ECO:0000313" key="5">
    <source>
        <dbReference type="Proteomes" id="UP000234789"/>
    </source>
</evidence>
<dbReference type="InterPro" id="IPR000683">
    <property type="entry name" value="Gfo/Idh/MocA-like_OxRdtase_N"/>
</dbReference>
<dbReference type="Pfam" id="PF01408">
    <property type="entry name" value="GFO_IDH_MocA"/>
    <property type="match status" value="1"/>
</dbReference>
<dbReference type="Gene3D" id="3.40.50.720">
    <property type="entry name" value="NAD(P)-binding Rossmann-like Domain"/>
    <property type="match status" value="1"/>
</dbReference>
<dbReference type="GO" id="GO:0050112">
    <property type="term" value="F:inositol 2-dehydrogenase (NAD+) activity"/>
    <property type="evidence" value="ECO:0007669"/>
    <property type="project" value="UniProtKB-EC"/>
</dbReference>
<dbReference type="InterPro" id="IPR036291">
    <property type="entry name" value="NAD(P)-bd_dom_sf"/>
</dbReference>
<sequence length="334" mass="36358">MKIRLAKLSYWHVHAWEYTGYAQEHPDTEIVAVWDEIPSRGEEAAAKLGVPFHADLDALLASPGIDGVIVDAPTTMHRDIMVKAARAGKHIFTEKVVAPTTAELNDILDAVRKAGVKLTVSLPRLNDPYTVAVRDVLSRGLLGQLTEIRVRLAHDGSLANWLPEHFYAPEETAGGALIDLGCHPMYLTRLFAGSMPESVTAAYGYVTERQVEDNAVALLSWPDGAVGVVEAGFASRHSPFQIELFGTEGALLFGTPDERLLVRSTKLEGEGWSELPLPERLPNAFSQWVGHIQNGTEAEENIALASDLTRLMEAANRSAAEGRRVAISELPARG</sequence>
<dbReference type="OrthoDB" id="9815825at2"/>
<proteinExistence type="predicted"/>
<evidence type="ECO:0000313" key="4">
    <source>
        <dbReference type="EMBL" id="PLT45527.1"/>
    </source>
</evidence>
<name>A0A2N5N5A2_9BACL</name>
<dbReference type="PANTHER" id="PTHR43818">
    <property type="entry name" value="BCDNA.GH03377"/>
    <property type="match status" value="1"/>
</dbReference>
<dbReference type="EMBL" id="NFEZ01000004">
    <property type="protein sequence ID" value="PLT45527.1"/>
    <property type="molecule type" value="Genomic_DNA"/>
</dbReference>
<keyword evidence="1 4" id="KW-0560">Oxidoreductase</keyword>
<organism evidence="4 5">
    <name type="scientific">Paenibacillus pasadenensis</name>
    <dbReference type="NCBI Taxonomy" id="217090"/>
    <lineage>
        <taxon>Bacteria</taxon>
        <taxon>Bacillati</taxon>
        <taxon>Bacillota</taxon>
        <taxon>Bacilli</taxon>
        <taxon>Bacillales</taxon>
        <taxon>Paenibacillaceae</taxon>
        <taxon>Paenibacillus</taxon>
    </lineage>
</organism>
<dbReference type="InterPro" id="IPR050463">
    <property type="entry name" value="Gfo/Idh/MocA_oxidrdct_glycsds"/>
</dbReference>
<protein>
    <submittedName>
        <fullName evidence="4">Myo-inositol 2-dehydrogenase 1</fullName>
        <ecNumber evidence="4">1.1.1.18</ecNumber>
    </submittedName>
</protein>
<dbReference type="EC" id="1.1.1.18" evidence="4"/>
<gene>
    <name evidence="4" type="ORF">B8V81_3958</name>
</gene>
<feature type="domain" description="GFO/IDH/MocA-like oxidoreductase" evidence="3">
    <location>
        <begin position="132"/>
        <end position="251"/>
    </location>
</feature>
<accession>A0A2N5N5A2</accession>
<dbReference type="Proteomes" id="UP000234789">
    <property type="component" value="Unassembled WGS sequence"/>
</dbReference>
<dbReference type="PANTHER" id="PTHR43818:SF11">
    <property type="entry name" value="BCDNA.GH03377"/>
    <property type="match status" value="1"/>
</dbReference>
<evidence type="ECO:0000256" key="1">
    <source>
        <dbReference type="ARBA" id="ARBA00023002"/>
    </source>
</evidence>
<dbReference type="SUPFAM" id="SSF55347">
    <property type="entry name" value="Glyceraldehyde-3-phosphate dehydrogenase-like, C-terminal domain"/>
    <property type="match status" value="1"/>
</dbReference>